<feature type="transmembrane region" description="Helical" evidence="1">
    <location>
        <begin position="36"/>
        <end position="57"/>
    </location>
</feature>
<feature type="transmembrane region" description="Helical" evidence="1">
    <location>
        <begin position="69"/>
        <end position="87"/>
    </location>
</feature>
<dbReference type="EMBL" id="JBBYHR010000003">
    <property type="protein sequence ID" value="MEL1243795.1"/>
    <property type="molecule type" value="Genomic_DNA"/>
</dbReference>
<evidence type="ECO:0000313" key="2">
    <source>
        <dbReference type="EMBL" id="MEL1243795.1"/>
    </source>
</evidence>
<name>A0ABU9HUG2_9FLAO</name>
<dbReference type="RefSeq" id="WP_341696114.1">
    <property type="nucleotide sequence ID" value="NZ_JBBYHR010000003.1"/>
</dbReference>
<comment type="caution">
    <text evidence="2">The sequence shown here is derived from an EMBL/GenBank/DDBJ whole genome shotgun (WGS) entry which is preliminary data.</text>
</comment>
<keyword evidence="3" id="KW-1185">Reference proteome</keyword>
<accession>A0ABU9HUG2</accession>
<gene>
    <name evidence="2" type="ORF">AAEO56_05935</name>
</gene>
<evidence type="ECO:0000313" key="3">
    <source>
        <dbReference type="Proteomes" id="UP001464555"/>
    </source>
</evidence>
<keyword evidence="1" id="KW-0472">Membrane</keyword>
<keyword evidence="1" id="KW-1133">Transmembrane helix</keyword>
<reference evidence="2 3" key="1">
    <citation type="submission" date="2024-04" db="EMBL/GenBank/DDBJ databases">
        <title>Flavobacterium sp. DGU11 16S ribosomal RNA gene Genome sequencing and assembly.</title>
        <authorList>
            <person name="Park S."/>
        </authorList>
    </citation>
    <scope>NUCLEOTIDE SEQUENCE [LARGE SCALE GENOMIC DNA]</scope>
    <source>
        <strain evidence="2 3">DGU11</strain>
    </source>
</reference>
<organism evidence="2 3">
    <name type="scientific">Flavobacterium arundinis</name>
    <dbReference type="NCBI Taxonomy" id="3139143"/>
    <lineage>
        <taxon>Bacteria</taxon>
        <taxon>Pseudomonadati</taxon>
        <taxon>Bacteroidota</taxon>
        <taxon>Flavobacteriia</taxon>
        <taxon>Flavobacteriales</taxon>
        <taxon>Flavobacteriaceae</taxon>
        <taxon>Flavobacterium</taxon>
    </lineage>
</organism>
<sequence>MWLSNARISFSKEYIEIKYGIKKYTINFSDIVEAKIVTRVTLASYLMILVPLLLPIILLADGRLKQETLLYYLIAFIAVLLIMVAVVKREKKCYLIIKRNGQSNFRFSIEPRQEKAAYALLSRIQSARKIKP</sequence>
<dbReference type="Proteomes" id="UP001464555">
    <property type="component" value="Unassembled WGS sequence"/>
</dbReference>
<proteinExistence type="predicted"/>
<evidence type="ECO:0000256" key="1">
    <source>
        <dbReference type="SAM" id="Phobius"/>
    </source>
</evidence>
<protein>
    <submittedName>
        <fullName evidence="2">Uncharacterized protein</fullName>
    </submittedName>
</protein>
<keyword evidence="1" id="KW-0812">Transmembrane</keyword>